<feature type="transmembrane region" description="Helical" evidence="2">
    <location>
        <begin position="35"/>
        <end position="55"/>
    </location>
</feature>
<keyword evidence="2" id="KW-1133">Transmembrane helix</keyword>
<evidence type="ECO:0000313" key="4">
    <source>
        <dbReference type="EMBL" id="MBH5338290.1"/>
    </source>
</evidence>
<keyword evidence="2" id="KW-0812">Transmembrane</keyword>
<feature type="transmembrane region" description="Helical" evidence="2">
    <location>
        <begin position="120"/>
        <end position="139"/>
    </location>
</feature>
<dbReference type="InterPro" id="IPR048447">
    <property type="entry name" value="DUF1980_C"/>
</dbReference>
<evidence type="ECO:0000256" key="1">
    <source>
        <dbReference type="SAM" id="MobiDB-lite"/>
    </source>
</evidence>
<gene>
    <name evidence="4" type="ORF">IHE55_27290</name>
</gene>
<keyword evidence="5" id="KW-1185">Reference proteome</keyword>
<protein>
    <submittedName>
        <fullName evidence="4">TIGR03943 family protein</fullName>
    </submittedName>
</protein>
<proteinExistence type="predicted"/>
<feature type="domain" description="DUF1980" evidence="3">
    <location>
        <begin position="187"/>
        <end position="276"/>
    </location>
</feature>
<evidence type="ECO:0000313" key="5">
    <source>
        <dbReference type="Proteomes" id="UP000807371"/>
    </source>
</evidence>
<organism evidence="4 5">
    <name type="scientific">Streptomyces pactum</name>
    <dbReference type="NCBI Taxonomy" id="68249"/>
    <lineage>
        <taxon>Bacteria</taxon>
        <taxon>Bacillati</taxon>
        <taxon>Actinomycetota</taxon>
        <taxon>Actinomycetes</taxon>
        <taxon>Kitasatosporales</taxon>
        <taxon>Streptomycetaceae</taxon>
        <taxon>Streptomyces</taxon>
    </lineage>
</organism>
<evidence type="ECO:0000259" key="3">
    <source>
        <dbReference type="Pfam" id="PF21537"/>
    </source>
</evidence>
<keyword evidence="2" id="KW-0472">Membrane</keyword>
<dbReference type="EMBL" id="JACYXC010000001">
    <property type="protein sequence ID" value="MBH5338290.1"/>
    <property type="molecule type" value="Genomic_DNA"/>
</dbReference>
<sequence>MRRQLQILLLDMAGAAVLRISLFSDDYLRYVKEGLRLPLIATGCLLIGLGMVGAWRDGFPFPHRRPAHPGTGAGPDPEPRPHPEPEPEPDHLDGDPAPGEPGHHRGGGGHGHDHDRGPRIAWLLFLPVLGLMFAAPPALASYTAERQRPMAVEERSGFEPLPPGSPLGMTLSDFSARAVWDTGRGLRGRTVRLTGFVSPGEDRDTWYLTRLLVGCCAADAQAVKVEMHGGPRPPRPGTWLSVTGTWHPVGTPGTDSAAAALDVRELRRTAEPANPYRDTPG</sequence>
<dbReference type="InterPro" id="IPR015402">
    <property type="entry name" value="DUF1980"/>
</dbReference>
<dbReference type="Proteomes" id="UP000807371">
    <property type="component" value="Unassembled WGS sequence"/>
</dbReference>
<comment type="caution">
    <text evidence="4">The sequence shown here is derived from an EMBL/GenBank/DDBJ whole genome shotgun (WGS) entry which is preliminary data.</text>
</comment>
<feature type="compositionally biased region" description="Basic and acidic residues" evidence="1">
    <location>
        <begin position="77"/>
        <end position="94"/>
    </location>
</feature>
<evidence type="ECO:0000256" key="2">
    <source>
        <dbReference type="SAM" id="Phobius"/>
    </source>
</evidence>
<dbReference type="NCBIfam" id="TIGR03943">
    <property type="entry name" value="TIGR03943 family putative permease subunit"/>
    <property type="match status" value="1"/>
</dbReference>
<name>A0ABS0NSW8_9ACTN</name>
<feature type="region of interest" description="Disordered" evidence="1">
    <location>
        <begin position="63"/>
        <end position="114"/>
    </location>
</feature>
<reference evidence="4 5" key="1">
    <citation type="submission" date="2020-09" db="EMBL/GenBank/DDBJ databases">
        <title>Biosynthesis of the nuclear factor of activated T cells inhibitor NFAT-133 and its congeners in Streptomyces pactum.</title>
        <authorList>
            <person name="Zhou W."/>
            <person name="Posri P."/>
            <person name="Abugrain M.E."/>
            <person name="Weisberg A.J."/>
            <person name="Chang J.H."/>
            <person name="Mahmud T."/>
        </authorList>
    </citation>
    <scope>NUCLEOTIDE SEQUENCE [LARGE SCALE GENOMIC DNA]</scope>
    <source>
        <strain evidence="4 5">ATCC 27456</strain>
    </source>
</reference>
<dbReference type="Pfam" id="PF21537">
    <property type="entry name" value="DUF1980_C"/>
    <property type="match status" value="1"/>
</dbReference>
<accession>A0ABS0NSW8</accession>